<dbReference type="SUPFAM" id="SSF55874">
    <property type="entry name" value="ATPase domain of HSP90 chaperone/DNA topoisomerase II/histidine kinase"/>
    <property type="match status" value="1"/>
</dbReference>
<dbReference type="EMBL" id="CP030073">
    <property type="protein sequence ID" value="AWW42665.1"/>
    <property type="molecule type" value="Genomic_DNA"/>
</dbReference>
<dbReference type="Pfam" id="PF13581">
    <property type="entry name" value="HATPase_c_2"/>
    <property type="match status" value="1"/>
</dbReference>
<feature type="domain" description="Histidine kinase/HSP90-like ATPase" evidence="2">
    <location>
        <begin position="9"/>
        <end position="115"/>
    </location>
</feature>
<dbReference type="CDD" id="cd16936">
    <property type="entry name" value="HATPase_RsbW-like"/>
    <property type="match status" value="1"/>
</dbReference>
<keyword evidence="1" id="KW-0723">Serine/threonine-protein kinase</keyword>
<evidence type="ECO:0000259" key="2">
    <source>
        <dbReference type="Pfam" id="PF13581"/>
    </source>
</evidence>
<organism evidence="3 4">
    <name type="scientific">Streptomyces cadmiisoli</name>
    <dbReference type="NCBI Taxonomy" id="2184053"/>
    <lineage>
        <taxon>Bacteria</taxon>
        <taxon>Bacillati</taxon>
        <taxon>Actinomycetota</taxon>
        <taxon>Actinomycetes</taxon>
        <taxon>Kitasatosporales</taxon>
        <taxon>Streptomycetaceae</taxon>
        <taxon>Streptomyces</taxon>
        <taxon>Streptomyces aurantiacus group</taxon>
    </lineage>
</organism>
<dbReference type="KEGG" id="scad:DN051_26735"/>
<evidence type="ECO:0000313" key="3">
    <source>
        <dbReference type="EMBL" id="AWW42665.1"/>
    </source>
</evidence>
<dbReference type="InterPro" id="IPR050267">
    <property type="entry name" value="Anti-sigma-factor_SerPK"/>
</dbReference>
<keyword evidence="4" id="KW-1185">Reference proteome</keyword>
<keyword evidence="3" id="KW-0067">ATP-binding</keyword>
<keyword evidence="1" id="KW-0808">Transferase</keyword>
<sequence>MSLTVSEHSARHIRRIVRSLLAEWDMTELTDAMELAVTELVANVVRHVPDRRCTLLVRRLAAGVRVEVADGSPRLPQTPPELSPEAEGGRGLVLLDALVDKWGVVRGPLNGKTVWFECGAT</sequence>
<reference evidence="3 4" key="1">
    <citation type="journal article" date="2019" name="Int. J. Syst. Evol. Microbiol.">
        <title>Streptomyces cadmiisoli sp. nov., a novel actinomycete isolated from cadmium-contaminated soil.</title>
        <authorList>
            <person name="Li K."/>
            <person name="Tang X."/>
            <person name="Zhao J."/>
            <person name="Guo Y."/>
            <person name="Tang Y."/>
            <person name="Gao J."/>
        </authorList>
    </citation>
    <scope>NUCLEOTIDE SEQUENCE [LARGE SCALE GENOMIC DNA]</scope>
    <source>
        <strain evidence="3 4">ZFG47</strain>
    </source>
</reference>
<evidence type="ECO:0000256" key="1">
    <source>
        <dbReference type="ARBA" id="ARBA00022527"/>
    </source>
</evidence>
<keyword evidence="3" id="KW-0547">Nucleotide-binding</keyword>
<dbReference type="PANTHER" id="PTHR35526">
    <property type="entry name" value="ANTI-SIGMA-F FACTOR RSBW-RELATED"/>
    <property type="match status" value="1"/>
</dbReference>
<dbReference type="Gene3D" id="3.30.565.10">
    <property type="entry name" value="Histidine kinase-like ATPase, C-terminal domain"/>
    <property type="match status" value="1"/>
</dbReference>
<dbReference type="PANTHER" id="PTHR35526:SF3">
    <property type="entry name" value="ANTI-SIGMA-F FACTOR RSBW"/>
    <property type="match status" value="1"/>
</dbReference>
<dbReference type="GO" id="GO:0005524">
    <property type="term" value="F:ATP binding"/>
    <property type="evidence" value="ECO:0007669"/>
    <property type="project" value="UniProtKB-KW"/>
</dbReference>
<keyword evidence="1" id="KW-0418">Kinase</keyword>
<dbReference type="InterPro" id="IPR036890">
    <property type="entry name" value="HATPase_C_sf"/>
</dbReference>
<evidence type="ECO:0000313" key="4">
    <source>
        <dbReference type="Proteomes" id="UP000249616"/>
    </source>
</evidence>
<dbReference type="GO" id="GO:0004674">
    <property type="term" value="F:protein serine/threonine kinase activity"/>
    <property type="evidence" value="ECO:0007669"/>
    <property type="project" value="UniProtKB-KW"/>
</dbReference>
<proteinExistence type="predicted"/>
<dbReference type="InterPro" id="IPR003594">
    <property type="entry name" value="HATPase_dom"/>
</dbReference>
<accession>A0A2Z4JC43</accession>
<dbReference type="Proteomes" id="UP000249616">
    <property type="component" value="Chromosome"/>
</dbReference>
<gene>
    <name evidence="3" type="ORF">DN051_26735</name>
</gene>
<protein>
    <submittedName>
        <fullName evidence="3">ATP-binding protein</fullName>
    </submittedName>
</protein>
<dbReference type="AlphaFoldDB" id="A0A2Z4JC43"/>
<name>A0A2Z4JC43_9ACTN</name>